<evidence type="ECO:0008006" key="3">
    <source>
        <dbReference type="Google" id="ProtNLM"/>
    </source>
</evidence>
<reference evidence="1 2" key="1">
    <citation type="submission" date="2023-10" db="EMBL/GenBank/DDBJ databases">
        <title>Virgibacillus halophilus 5B73C genome.</title>
        <authorList>
            <person name="Miliotis G."/>
            <person name="Sengupta P."/>
            <person name="Hameed A."/>
            <person name="Chuvochina M."/>
            <person name="Mcdonagh F."/>
            <person name="Simpson A.C."/>
            <person name="Singh N.K."/>
            <person name="Rekha P.D."/>
            <person name="Raman K."/>
            <person name="Hugenholtz P."/>
            <person name="Venkateswaran K."/>
        </authorList>
    </citation>
    <scope>NUCLEOTIDE SEQUENCE [LARGE SCALE GENOMIC DNA]</scope>
    <source>
        <strain evidence="1 2">5B73C</strain>
    </source>
</reference>
<dbReference type="RefSeq" id="WP_390354901.1">
    <property type="nucleotide sequence ID" value="NZ_JBHUIZ010000006.1"/>
</dbReference>
<evidence type="ECO:0000313" key="1">
    <source>
        <dbReference type="EMBL" id="MDY0394340.1"/>
    </source>
</evidence>
<comment type="caution">
    <text evidence="1">The sequence shown here is derived from an EMBL/GenBank/DDBJ whole genome shotgun (WGS) entry which is preliminary data.</text>
</comment>
<proteinExistence type="predicted"/>
<sequence length="430" mass="48802">MQVKIAAIGREQHLSQLCQIARDNPDIEIVPFRYNSIRESPGLIEKAFMCDIYLFTEVAGLLAAKKLIEKKKLPVVHVPIDTYMVLSSLYQAKTAYENLPLGKVSIDVPPCTHIEEMLLDLRFTKSFILTYGDIGNTDFDCSKIVEHHKQLWEQGKINHVLTSLYEVHEQLNRLQIPNHCMPIPSKNIKEALEESQSVASLNQSISAQVVAAFIRIKNAQALEDKYGEAEVLDYQKKLFAILESFAAKVEASIFENEKQVVLFGTRSLLDYLANHLRHLPLLFEIEQEIRNPVAIGFGFGLTAKQAALHASLAIRACEEMQGSSCYIVNDRKETIGPLGVKKHFNTSELYHALIHGARLNNELSYSFIDFINFRNNEPFSSQDIAAYYQVTKRSAERTINKLLHGEVIKVVGKERPYAKGRPRKLFQINM</sequence>
<keyword evidence="2" id="KW-1185">Reference proteome</keyword>
<dbReference type="EMBL" id="JAWDIP010000003">
    <property type="protein sequence ID" value="MDY0394340.1"/>
    <property type="molecule type" value="Genomic_DNA"/>
</dbReference>
<dbReference type="Proteomes" id="UP001281447">
    <property type="component" value="Unassembled WGS sequence"/>
</dbReference>
<name>A0ABU5C4T6_9BACI</name>
<evidence type="ECO:0000313" key="2">
    <source>
        <dbReference type="Proteomes" id="UP001281447"/>
    </source>
</evidence>
<gene>
    <name evidence="1" type="ORF">RWE15_07505</name>
</gene>
<protein>
    <recommendedName>
        <fullName evidence="3">Transcriptional regulator</fullName>
    </recommendedName>
</protein>
<organism evidence="1 2">
    <name type="scientific">Tigheibacillus halophilus</name>
    <dbReference type="NCBI Taxonomy" id="361280"/>
    <lineage>
        <taxon>Bacteria</taxon>
        <taxon>Bacillati</taxon>
        <taxon>Bacillota</taxon>
        <taxon>Bacilli</taxon>
        <taxon>Bacillales</taxon>
        <taxon>Bacillaceae</taxon>
        <taxon>Tigheibacillus</taxon>
    </lineage>
</organism>
<accession>A0ABU5C4T6</accession>